<dbReference type="AlphaFoldDB" id="G7WKH8"/>
<evidence type="ECO:0000313" key="5">
    <source>
        <dbReference type="Proteomes" id="UP000005877"/>
    </source>
</evidence>
<dbReference type="InterPro" id="IPR011234">
    <property type="entry name" value="Fumarylacetoacetase-like_C"/>
</dbReference>
<dbReference type="KEGG" id="mhi:Mhar_1441"/>
<name>G7WKH8_METH6</name>
<sequence length="248" mass="26476">MIARFLFDGVVRQGKVSDGSIETDGTAYEIGEVAILAPAAPSKVVCVGLNYLLHAKELKMDLPTEPIIFLKPPTAVIGPGADIVMPPSSSQVDYEGEVAVVIGRRCRDVRAFEAEEYILGYSNFNDVTARDLQRRDGQWTRAKSFDTFAPLGPYVVEADPSSLAIETRVNGRVRQSSNTSDLIFSIPELVEFISGIMTLLPGDVIATGTPPGVGSLSAGDLVEVEVEGLGTLRNPVVRGVVADPEKSG</sequence>
<dbReference type="Proteomes" id="UP000005877">
    <property type="component" value="Chromosome"/>
</dbReference>
<evidence type="ECO:0000256" key="2">
    <source>
        <dbReference type="ARBA" id="ARBA00022723"/>
    </source>
</evidence>
<dbReference type="RefSeq" id="WP_014586989.1">
    <property type="nucleotide sequence ID" value="NC_017527.1"/>
</dbReference>
<dbReference type="PATRIC" id="fig|1110509.7.peg.1604"/>
<accession>G7WKH8</accession>
<dbReference type="SUPFAM" id="SSF56529">
    <property type="entry name" value="FAH"/>
    <property type="match status" value="1"/>
</dbReference>
<dbReference type="GO" id="GO:0019752">
    <property type="term" value="P:carboxylic acid metabolic process"/>
    <property type="evidence" value="ECO:0007669"/>
    <property type="project" value="UniProtKB-ARBA"/>
</dbReference>
<dbReference type="GO" id="GO:0046872">
    <property type="term" value="F:metal ion binding"/>
    <property type="evidence" value="ECO:0007669"/>
    <property type="project" value="UniProtKB-KW"/>
</dbReference>
<comment type="similarity">
    <text evidence="1">Belongs to the FAH family.</text>
</comment>
<proteinExistence type="inferred from homology"/>
<keyword evidence="5" id="KW-1185">Reference proteome</keyword>
<gene>
    <name evidence="4" type="ordered locus">Mhar_1441</name>
</gene>
<dbReference type="GO" id="GO:0016853">
    <property type="term" value="F:isomerase activity"/>
    <property type="evidence" value="ECO:0007669"/>
    <property type="project" value="UniProtKB-KW"/>
</dbReference>
<dbReference type="FunFam" id="3.90.850.10:FF:000002">
    <property type="entry name" value="2-hydroxyhepta-2,4-diene-1,7-dioate isomerase"/>
    <property type="match status" value="1"/>
</dbReference>
<dbReference type="HOGENOM" id="CLU_028458_4_2_2"/>
<organism evidence="4 5">
    <name type="scientific">Methanothrix harundinacea (strain 6Ac)</name>
    <name type="common">Methanosaeta harundinacea</name>
    <dbReference type="NCBI Taxonomy" id="1110509"/>
    <lineage>
        <taxon>Archaea</taxon>
        <taxon>Methanobacteriati</taxon>
        <taxon>Methanobacteriota</taxon>
        <taxon>Stenosarchaea group</taxon>
        <taxon>Methanomicrobia</taxon>
        <taxon>Methanotrichales</taxon>
        <taxon>Methanotrichaceae</taxon>
        <taxon>Methanothrix</taxon>
    </lineage>
</organism>
<dbReference type="InterPro" id="IPR036663">
    <property type="entry name" value="Fumarylacetoacetase_C_sf"/>
</dbReference>
<dbReference type="InterPro" id="IPR051121">
    <property type="entry name" value="FAH"/>
</dbReference>
<keyword evidence="2" id="KW-0479">Metal-binding</keyword>
<dbReference type="PANTHER" id="PTHR42796:SF4">
    <property type="entry name" value="FUMARYLACETOACETATE HYDROLASE DOMAIN-CONTAINING PROTEIN 2A"/>
    <property type="match status" value="1"/>
</dbReference>
<reference evidence="4 5" key="1">
    <citation type="journal article" date="2012" name="PLoS ONE">
        <title>The genome characteristics and predicted function of methyl-group oxidation pathway in the obligate aceticlastic methanogens, Methanosaeta spp.</title>
        <authorList>
            <person name="Zhu J."/>
            <person name="Zheng H."/>
            <person name="Ai G."/>
            <person name="Zhang G."/>
            <person name="Liu D."/>
            <person name="Liu X."/>
            <person name="Dong X."/>
        </authorList>
    </citation>
    <scope>NUCLEOTIDE SEQUENCE [LARGE SCALE GENOMIC DNA]</scope>
    <source>
        <strain evidence="4 5">6Ac</strain>
    </source>
</reference>
<feature type="domain" description="Fumarylacetoacetase-like C-terminal" evidence="3">
    <location>
        <begin position="43"/>
        <end position="237"/>
    </location>
</feature>
<dbReference type="EMBL" id="CP003117">
    <property type="protein sequence ID" value="AET64805.1"/>
    <property type="molecule type" value="Genomic_DNA"/>
</dbReference>
<dbReference type="PANTHER" id="PTHR42796">
    <property type="entry name" value="FUMARYLACETOACETATE HYDROLASE DOMAIN-CONTAINING PROTEIN 2A-RELATED"/>
    <property type="match status" value="1"/>
</dbReference>
<keyword evidence="4" id="KW-0413">Isomerase</keyword>
<dbReference type="Gene3D" id="3.90.850.10">
    <property type="entry name" value="Fumarylacetoacetase-like, C-terminal domain"/>
    <property type="match status" value="1"/>
</dbReference>
<protein>
    <submittedName>
        <fullName evidence="4">5-carboxymethyl-2-hydroxymuconate delta-isomerase</fullName>
    </submittedName>
</protein>
<evidence type="ECO:0000256" key="1">
    <source>
        <dbReference type="ARBA" id="ARBA00010211"/>
    </source>
</evidence>
<dbReference type="GeneID" id="12510610"/>
<dbReference type="STRING" id="1110509.Mhar_1441"/>
<evidence type="ECO:0000259" key="3">
    <source>
        <dbReference type="Pfam" id="PF01557"/>
    </source>
</evidence>
<dbReference type="Pfam" id="PF01557">
    <property type="entry name" value="FAA_hydrolase"/>
    <property type="match status" value="1"/>
</dbReference>
<dbReference type="OrthoDB" id="6242at2157"/>
<evidence type="ECO:0000313" key="4">
    <source>
        <dbReference type="EMBL" id="AET64805.1"/>
    </source>
</evidence>